<evidence type="ECO:0000313" key="6">
    <source>
        <dbReference type="Proteomes" id="UP000664617"/>
    </source>
</evidence>
<feature type="domain" description="YqeB PH" evidence="4">
    <location>
        <begin position="4"/>
        <end position="157"/>
    </location>
</feature>
<comment type="caution">
    <text evidence="5">The sequence shown here is derived from an EMBL/GenBank/DDBJ whole genome shotgun (WGS) entry which is preliminary data.</text>
</comment>
<evidence type="ECO:0000256" key="2">
    <source>
        <dbReference type="SAM" id="Phobius"/>
    </source>
</evidence>
<dbReference type="EMBL" id="JAFMPK010000047">
    <property type="protein sequence ID" value="MBO0610300.1"/>
    <property type="molecule type" value="Genomic_DNA"/>
</dbReference>
<dbReference type="Proteomes" id="UP000664617">
    <property type="component" value="Unassembled WGS sequence"/>
</dbReference>
<accession>A0ABS3IB96</accession>
<name>A0ABS3IB96_9MICO</name>
<dbReference type="Pfam" id="PF23494">
    <property type="entry name" value="bPH_10"/>
    <property type="match status" value="1"/>
</dbReference>
<organism evidence="5 6">
    <name type="scientific">Myceligenerans salitolerans</name>
    <dbReference type="NCBI Taxonomy" id="1230528"/>
    <lineage>
        <taxon>Bacteria</taxon>
        <taxon>Bacillati</taxon>
        <taxon>Actinomycetota</taxon>
        <taxon>Actinomycetes</taxon>
        <taxon>Micrococcales</taxon>
        <taxon>Promicromonosporaceae</taxon>
        <taxon>Myceligenerans</taxon>
    </lineage>
</organism>
<keyword evidence="2" id="KW-1133">Transmembrane helix</keyword>
<dbReference type="InterPro" id="IPR057798">
    <property type="entry name" value="PH_YqeB"/>
</dbReference>
<keyword evidence="6" id="KW-1185">Reference proteome</keyword>
<dbReference type="RefSeq" id="WP_207276227.1">
    <property type="nucleotide sequence ID" value="NZ_JAFMPK010000047.1"/>
</dbReference>
<dbReference type="InterPro" id="IPR056411">
    <property type="entry name" value="CysS_C"/>
</dbReference>
<reference evidence="6" key="1">
    <citation type="submission" date="2023-07" db="EMBL/GenBank/DDBJ databases">
        <title>Myceligenerans salitolerans sp. nov., a halotolerant actinomycete isolated from a salt lake in Xinjiang, China.</title>
        <authorList>
            <person name="Guan T."/>
        </authorList>
    </citation>
    <scope>NUCLEOTIDE SEQUENCE [LARGE SCALE GENOMIC DNA]</scope>
    <source>
        <strain evidence="6">XHU 5031</strain>
    </source>
</reference>
<feature type="domain" description="Cysteinyl-tRNA ligase anticodon binding" evidence="3">
    <location>
        <begin position="174"/>
        <end position="222"/>
    </location>
</feature>
<evidence type="ECO:0000259" key="4">
    <source>
        <dbReference type="Pfam" id="PF23494"/>
    </source>
</evidence>
<sequence length="243" mass="26413">MTTTRIRQSPAVPAVLVGGGTALGLLLGLFGPGLARGLTALIERTPFPVHGLVEQLGQIDQVWSLPVLGGAGLLGGIFLAVAAAGEAPRLEVARDHLEHRQEDRETWVERSETAVAFRDRKDLVLLGSDGALRARLDVTDLPWSTVRTALTGDGWPLRDADPYDADFQPWADGRPGFTPEEHALLRERREERKDKAARRRADAALAAAGVVVRERDDRLQVRRVRGHRPSGDANPEGARGADR</sequence>
<evidence type="ECO:0000256" key="1">
    <source>
        <dbReference type="SAM" id="MobiDB-lite"/>
    </source>
</evidence>
<feature type="transmembrane region" description="Helical" evidence="2">
    <location>
        <begin position="61"/>
        <end position="84"/>
    </location>
</feature>
<dbReference type="Pfam" id="PF23493">
    <property type="entry name" value="CysS_C"/>
    <property type="match status" value="1"/>
</dbReference>
<keyword evidence="2" id="KW-0472">Membrane</keyword>
<feature type="region of interest" description="Disordered" evidence="1">
    <location>
        <begin position="220"/>
        <end position="243"/>
    </location>
</feature>
<proteinExistence type="predicted"/>
<protein>
    <submittedName>
        <fullName evidence="5">Uncharacterized protein</fullName>
    </submittedName>
</protein>
<evidence type="ECO:0000313" key="5">
    <source>
        <dbReference type="EMBL" id="MBO0610300.1"/>
    </source>
</evidence>
<evidence type="ECO:0000259" key="3">
    <source>
        <dbReference type="Pfam" id="PF23493"/>
    </source>
</evidence>
<keyword evidence="2" id="KW-0812">Transmembrane</keyword>
<gene>
    <name evidence="5" type="ORF">J0911_14805</name>
</gene>